<dbReference type="Proteomes" id="UP001589627">
    <property type="component" value="Unassembled WGS sequence"/>
</dbReference>
<feature type="transmembrane region" description="Helical" evidence="6">
    <location>
        <begin position="51"/>
        <end position="71"/>
    </location>
</feature>
<dbReference type="RefSeq" id="WP_378204702.1">
    <property type="nucleotide sequence ID" value="NZ_JBHLZP010000152.1"/>
</dbReference>
<evidence type="ECO:0000259" key="7">
    <source>
        <dbReference type="PROSITE" id="PS50850"/>
    </source>
</evidence>
<keyword evidence="5 6" id="KW-0472">Membrane</keyword>
<feature type="transmembrane region" description="Helical" evidence="6">
    <location>
        <begin position="78"/>
        <end position="96"/>
    </location>
</feature>
<dbReference type="InterPro" id="IPR050189">
    <property type="entry name" value="MFS_Efflux_Transporters"/>
</dbReference>
<dbReference type="CDD" id="cd17324">
    <property type="entry name" value="MFS_NepI_like"/>
    <property type="match status" value="1"/>
</dbReference>
<feature type="domain" description="Major facilitator superfamily (MFS) profile" evidence="7">
    <location>
        <begin position="13"/>
        <end position="386"/>
    </location>
</feature>
<feature type="transmembrane region" description="Helical" evidence="6">
    <location>
        <begin position="209"/>
        <end position="234"/>
    </location>
</feature>
<reference evidence="8 9" key="1">
    <citation type="submission" date="2024-09" db="EMBL/GenBank/DDBJ databases">
        <authorList>
            <person name="Sun Q."/>
            <person name="Mori K."/>
        </authorList>
    </citation>
    <scope>NUCLEOTIDE SEQUENCE [LARGE SCALE GENOMIC DNA]</scope>
    <source>
        <strain evidence="8 9">TBRC 0563</strain>
    </source>
</reference>
<keyword evidence="3 6" id="KW-0812">Transmembrane</keyword>
<evidence type="ECO:0000256" key="6">
    <source>
        <dbReference type="SAM" id="Phobius"/>
    </source>
</evidence>
<feature type="transmembrane region" description="Helical" evidence="6">
    <location>
        <begin position="168"/>
        <end position="188"/>
    </location>
</feature>
<evidence type="ECO:0000256" key="4">
    <source>
        <dbReference type="ARBA" id="ARBA00022989"/>
    </source>
</evidence>
<dbReference type="InterPro" id="IPR011701">
    <property type="entry name" value="MFS"/>
</dbReference>
<dbReference type="PROSITE" id="PS50850">
    <property type="entry name" value="MFS"/>
    <property type="match status" value="1"/>
</dbReference>
<accession>A0ABV5YJR5</accession>
<evidence type="ECO:0000256" key="2">
    <source>
        <dbReference type="ARBA" id="ARBA00022475"/>
    </source>
</evidence>
<feature type="transmembrane region" description="Helical" evidence="6">
    <location>
        <begin position="140"/>
        <end position="162"/>
    </location>
</feature>
<evidence type="ECO:0000313" key="8">
    <source>
        <dbReference type="EMBL" id="MFB9834667.1"/>
    </source>
</evidence>
<feature type="transmembrane region" description="Helical" evidence="6">
    <location>
        <begin position="12"/>
        <end position="31"/>
    </location>
</feature>
<sequence length="405" mass="40863">MNRQPSNELGVWRLLILAVGTFALGVDGFVLPGLLPHVAADLSVSLATAGQLTTAFAVAYAVGSPIIATATGRMDRRVVIGAGMFAFLAGMVLQAAGPSYAVVLAGRIVAGLGAAAFQANAFAVAGVLSRPDRRARSFAVIGAGSSLASVLGVPFGLLIGQWLGWRGAMWTIAALAAVAAVLAAAGLPSVTLPATSLRSRLAVLVNPRILILLVVSALTLAPLYLVSAYAAVVVGVSTSAGYAVLVALFVFGTGFFLGNRLVGRFADRFESLTSLTAALIVAICANVVLSVVQHWFVPTLVALFVLGIVGSFLFIPQANRVFVAGGDVAAVALSLNGAMAYVGTAAGATLGGVVLSVAGALWLAPAAAVVAAVVLGVTWLTAPERRTVAGRPEPATEAVSEAAQP</sequence>
<dbReference type="InterPro" id="IPR020846">
    <property type="entry name" value="MFS_dom"/>
</dbReference>
<feature type="transmembrane region" description="Helical" evidence="6">
    <location>
        <begin position="362"/>
        <end position="382"/>
    </location>
</feature>
<feature type="transmembrane region" description="Helical" evidence="6">
    <location>
        <begin position="240"/>
        <end position="257"/>
    </location>
</feature>
<evidence type="ECO:0000256" key="1">
    <source>
        <dbReference type="ARBA" id="ARBA00004651"/>
    </source>
</evidence>
<feature type="transmembrane region" description="Helical" evidence="6">
    <location>
        <begin position="322"/>
        <end position="342"/>
    </location>
</feature>
<organism evidence="8 9">
    <name type="scientific">Actinoallomurus acaciae</name>
    <dbReference type="NCBI Taxonomy" id="502577"/>
    <lineage>
        <taxon>Bacteria</taxon>
        <taxon>Bacillati</taxon>
        <taxon>Actinomycetota</taxon>
        <taxon>Actinomycetes</taxon>
        <taxon>Streptosporangiales</taxon>
        <taxon>Thermomonosporaceae</taxon>
        <taxon>Actinoallomurus</taxon>
    </lineage>
</organism>
<keyword evidence="2" id="KW-1003">Cell membrane</keyword>
<dbReference type="SUPFAM" id="SSF103473">
    <property type="entry name" value="MFS general substrate transporter"/>
    <property type="match status" value="1"/>
</dbReference>
<dbReference type="Gene3D" id="1.20.1250.20">
    <property type="entry name" value="MFS general substrate transporter like domains"/>
    <property type="match status" value="1"/>
</dbReference>
<comment type="subcellular location">
    <subcellularLocation>
        <location evidence="1">Cell membrane</location>
        <topology evidence="1">Multi-pass membrane protein</topology>
    </subcellularLocation>
</comment>
<evidence type="ECO:0000313" key="9">
    <source>
        <dbReference type="Proteomes" id="UP001589627"/>
    </source>
</evidence>
<dbReference type="PANTHER" id="PTHR43124:SF10">
    <property type="entry name" value="PURINE EFFLUX PUMP PBUE"/>
    <property type="match status" value="1"/>
</dbReference>
<evidence type="ECO:0000256" key="5">
    <source>
        <dbReference type="ARBA" id="ARBA00023136"/>
    </source>
</evidence>
<dbReference type="Pfam" id="PF07690">
    <property type="entry name" value="MFS_1"/>
    <property type="match status" value="1"/>
</dbReference>
<feature type="transmembrane region" description="Helical" evidence="6">
    <location>
        <begin position="108"/>
        <end position="128"/>
    </location>
</feature>
<proteinExistence type="predicted"/>
<keyword evidence="4 6" id="KW-1133">Transmembrane helix</keyword>
<name>A0ABV5YJR5_9ACTN</name>
<keyword evidence="9" id="KW-1185">Reference proteome</keyword>
<comment type="caution">
    <text evidence="8">The sequence shown here is derived from an EMBL/GenBank/DDBJ whole genome shotgun (WGS) entry which is preliminary data.</text>
</comment>
<feature type="transmembrane region" description="Helical" evidence="6">
    <location>
        <begin position="295"/>
        <end position="315"/>
    </location>
</feature>
<dbReference type="PANTHER" id="PTHR43124">
    <property type="entry name" value="PURINE EFFLUX PUMP PBUE"/>
    <property type="match status" value="1"/>
</dbReference>
<feature type="transmembrane region" description="Helical" evidence="6">
    <location>
        <begin position="269"/>
        <end position="289"/>
    </location>
</feature>
<evidence type="ECO:0000256" key="3">
    <source>
        <dbReference type="ARBA" id="ARBA00022692"/>
    </source>
</evidence>
<dbReference type="EMBL" id="JBHLZP010000152">
    <property type="protein sequence ID" value="MFB9834667.1"/>
    <property type="molecule type" value="Genomic_DNA"/>
</dbReference>
<protein>
    <submittedName>
        <fullName evidence="8">MFS transporter</fullName>
    </submittedName>
</protein>
<dbReference type="InterPro" id="IPR036259">
    <property type="entry name" value="MFS_trans_sf"/>
</dbReference>
<gene>
    <name evidence="8" type="ORF">ACFFNX_21000</name>
</gene>